<dbReference type="EMBL" id="WMJY01000004">
    <property type="protein sequence ID" value="MTH28933.1"/>
    <property type="molecule type" value="Genomic_DNA"/>
</dbReference>
<feature type="transmembrane region" description="Helical" evidence="1">
    <location>
        <begin position="20"/>
        <end position="40"/>
    </location>
</feature>
<dbReference type="OrthoDB" id="1452531at2"/>
<sequence length="279" mass="32160">MNKKLSSNDFFSKKVNPAFIVFAVVAFSMMSSIFESFGMVPFDMTKAMLNGNLYTNILSEERDEYGNTNKGIVVIDADGNEFFLPAYRIGDLTEKGFEGTEVSVFLDDKGNTFWLTYEDLGIVFVSLLLTFFLMRYIFLLALFILSKVNVFDDVVYMRLQSCVKLFLRPLRMMFFIFILLMFYQYRVFSDEEEKDVFTKVMYGYMILTFGILVFRVTKLRKLTLEGQGASDSTHVTSKNKATGDRDVVVSVSEKGNGINNDLIKREKVKYKHATSRYNK</sequence>
<comment type="caution">
    <text evidence="2">The sequence shown here is derived from an EMBL/GenBank/DDBJ whole genome shotgun (WGS) entry which is preliminary data.</text>
</comment>
<feature type="transmembrane region" description="Helical" evidence="1">
    <location>
        <begin position="196"/>
        <end position="214"/>
    </location>
</feature>
<name>A0A7K1GKH3_9FLAO</name>
<feature type="transmembrane region" description="Helical" evidence="1">
    <location>
        <begin position="120"/>
        <end position="145"/>
    </location>
</feature>
<feature type="transmembrane region" description="Helical" evidence="1">
    <location>
        <begin position="165"/>
        <end position="184"/>
    </location>
</feature>
<protein>
    <submittedName>
        <fullName evidence="2">Uncharacterized protein</fullName>
    </submittedName>
</protein>
<proteinExistence type="predicted"/>
<accession>A0A7K1GKH3</accession>
<keyword evidence="3" id="KW-1185">Reference proteome</keyword>
<evidence type="ECO:0000313" key="3">
    <source>
        <dbReference type="Proteomes" id="UP000488936"/>
    </source>
</evidence>
<organism evidence="2 3">
    <name type="scientific">Myroides pelagicus</name>
    <dbReference type="NCBI Taxonomy" id="270914"/>
    <lineage>
        <taxon>Bacteria</taxon>
        <taxon>Pseudomonadati</taxon>
        <taxon>Bacteroidota</taxon>
        <taxon>Flavobacteriia</taxon>
        <taxon>Flavobacteriales</taxon>
        <taxon>Flavobacteriaceae</taxon>
        <taxon>Myroides</taxon>
    </lineage>
</organism>
<dbReference type="RefSeq" id="WP_155034912.1">
    <property type="nucleotide sequence ID" value="NZ_JBHTIG010000052.1"/>
</dbReference>
<keyword evidence="1" id="KW-0472">Membrane</keyword>
<evidence type="ECO:0000256" key="1">
    <source>
        <dbReference type="SAM" id="Phobius"/>
    </source>
</evidence>
<dbReference type="AlphaFoldDB" id="A0A7K1GKH3"/>
<gene>
    <name evidence="2" type="ORF">GJV77_03225</name>
</gene>
<reference evidence="2 3" key="1">
    <citation type="journal article" date="2006" name="Int. J. Syst. Evol. Microbiol.">
        <title>Myroides pelagicus sp. nov., isolated from seawater in Thailand.</title>
        <authorList>
            <person name="Yoon J."/>
            <person name="Maneerat S."/>
            <person name="Kawai F."/>
            <person name="Yokota A."/>
        </authorList>
    </citation>
    <scope>NUCLEOTIDE SEQUENCE [LARGE SCALE GENOMIC DNA]</scope>
    <source>
        <strain evidence="2 3">SM1T</strain>
    </source>
</reference>
<evidence type="ECO:0000313" key="2">
    <source>
        <dbReference type="EMBL" id="MTH28933.1"/>
    </source>
</evidence>
<dbReference type="Proteomes" id="UP000488936">
    <property type="component" value="Unassembled WGS sequence"/>
</dbReference>
<keyword evidence="1" id="KW-0812">Transmembrane</keyword>
<keyword evidence="1" id="KW-1133">Transmembrane helix</keyword>